<dbReference type="InterPro" id="IPR021109">
    <property type="entry name" value="Peptidase_aspartic_dom_sf"/>
</dbReference>
<keyword evidence="2" id="KW-0378">Hydrolase</keyword>
<feature type="signal peptide" evidence="1">
    <location>
        <begin position="1"/>
        <end position="22"/>
    </location>
</feature>
<dbReference type="InterPro" id="IPR036034">
    <property type="entry name" value="PDZ_sf"/>
</dbReference>
<name>A0ABU3LC18_9FLAO</name>
<evidence type="ECO:0000313" key="2">
    <source>
        <dbReference type="EMBL" id="MDT7831280.1"/>
    </source>
</evidence>
<keyword evidence="3" id="KW-1185">Reference proteome</keyword>
<dbReference type="SUPFAM" id="SSF50630">
    <property type="entry name" value="Acid proteases"/>
    <property type="match status" value="1"/>
</dbReference>
<evidence type="ECO:0000313" key="3">
    <source>
        <dbReference type="Proteomes" id="UP001257277"/>
    </source>
</evidence>
<dbReference type="EMBL" id="JAVTTO010000001">
    <property type="protein sequence ID" value="MDT7831280.1"/>
    <property type="molecule type" value="Genomic_DNA"/>
</dbReference>
<dbReference type="Gene3D" id="2.40.70.10">
    <property type="entry name" value="Acid Proteases"/>
    <property type="match status" value="1"/>
</dbReference>
<dbReference type="Proteomes" id="UP001257277">
    <property type="component" value="Unassembled WGS sequence"/>
</dbReference>
<comment type="caution">
    <text evidence="2">The sequence shown here is derived from an EMBL/GenBank/DDBJ whole genome shotgun (WGS) entry which is preliminary data.</text>
</comment>
<sequence length="374" mass="42937">MSAIRKSFIFLFVISFWGATYAQSFQDTIPFRNDLGLIIIPITFNGVEKQFAFDTGAEHTVAYGWAKETLKRTNKTITINSSSGLKSRMRFYKSGTIELGSRKITGHRILNTKNNSIFSCYRIDGILGVDIIKKLNWSIDYKNKRLIMYPSNHVPPQVKNMHELDFDFRSNRPYVYLKGKSNRLRFLLDTGAGGSSNISKRNYTLSNIKDYPQTSFYTGSFDINGTLTSSHPIVFKFPKASSDKVTLSPIIYYNNKKSTKIGNRLWDQKQLFLSLQNDQLYLSSAEVTQQYSSYSCSVMYRKGKMRIMAIEENSELWNMGVRQGDEILRYNGKQFSDFCSLDQYYRKVVSSGKPFELELVSGKKVTVSKKAFLK</sequence>
<accession>A0ABU3LC18</accession>
<gene>
    <name evidence="2" type="ORF">RQM59_02755</name>
</gene>
<dbReference type="GO" id="GO:0008233">
    <property type="term" value="F:peptidase activity"/>
    <property type="evidence" value="ECO:0007669"/>
    <property type="project" value="UniProtKB-KW"/>
</dbReference>
<protein>
    <submittedName>
        <fullName evidence="2">Aspartyl protease family protein</fullName>
    </submittedName>
</protein>
<feature type="chain" id="PRO_5046511173" evidence="1">
    <location>
        <begin position="23"/>
        <end position="374"/>
    </location>
</feature>
<evidence type="ECO:0000256" key="1">
    <source>
        <dbReference type="SAM" id="SignalP"/>
    </source>
</evidence>
<reference evidence="2 3" key="1">
    <citation type="submission" date="2023-09" db="EMBL/GenBank/DDBJ databases">
        <title>Novel taxa isolated from Blanes Bay.</title>
        <authorList>
            <person name="Rey-Velasco X."/>
            <person name="Lucena T."/>
        </authorList>
    </citation>
    <scope>NUCLEOTIDE SEQUENCE [LARGE SCALE GENOMIC DNA]</scope>
    <source>
        <strain evidence="2 3">S356</strain>
    </source>
</reference>
<dbReference type="GO" id="GO:0006508">
    <property type="term" value="P:proteolysis"/>
    <property type="evidence" value="ECO:0007669"/>
    <property type="project" value="UniProtKB-KW"/>
</dbReference>
<keyword evidence="2" id="KW-0645">Protease</keyword>
<dbReference type="SUPFAM" id="SSF50156">
    <property type="entry name" value="PDZ domain-like"/>
    <property type="match status" value="1"/>
</dbReference>
<dbReference type="Pfam" id="PF13650">
    <property type="entry name" value="Asp_protease_2"/>
    <property type="match status" value="1"/>
</dbReference>
<organism evidence="2 3">
    <name type="scientific">Asprobacillus argus</name>
    <dbReference type="NCBI Taxonomy" id="3076534"/>
    <lineage>
        <taxon>Bacteria</taxon>
        <taxon>Pseudomonadati</taxon>
        <taxon>Bacteroidota</taxon>
        <taxon>Flavobacteriia</taxon>
        <taxon>Flavobacteriales</taxon>
        <taxon>Flavobacteriaceae</taxon>
        <taxon>Asprobacillus</taxon>
    </lineage>
</organism>
<keyword evidence="1" id="KW-0732">Signal</keyword>
<dbReference type="RefSeq" id="WP_349240530.1">
    <property type="nucleotide sequence ID" value="NZ_JAVTTO010000001.1"/>
</dbReference>
<proteinExistence type="predicted"/>
<dbReference type="Gene3D" id="2.30.42.10">
    <property type="match status" value="1"/>
</dbReference>